<dbReference type="InterPro" id="IPR003439">
    <property type="entry name" value="ABC_transporter-like_ATP-bd"/>
</dbReference>
<dbReference type="CDD" id="cd03257">
    <property type="entry name" value="ABC_NikE_OppD_transporters"/>
    <property type="match status" value="1"/>
</dbReference>
<comment type="caution">
    <text evidence="7">The sequence shown here is derived from an EMBL/GenBank/DDBJ whole genome shotgun (WGS) entry which is preliminary data.</text>
</comment>
<dbReference type="GO" id="GO:0055085">
    <property type="term" value="P:transmembrane transport"/>
    <property type="evidence" value="ECO:0007669"/>
    <property type="project" value="UniProtKB-ARBA"/>
</dbReference>
<evidence type="ECO:0000256" key="5">
    <source>
        <dbReference type="ARBA" id="ARBA00022840"/>
    </source>
</evidence>
<dbReference type="Gene3D" id="3.40.50.300">
    <property type="entry name" value="P-loop containing nucleotide triphosphate hydrolases"/>
    <property type="match status" value="1"/>
</dbReference>
<dbReference type="RefSeq" id="WP_147146487.1">
    <property type="nucleotide sequence ID" value="NZ_BKAJ01000014.1"/>
</dbReference>
<dbReference type="GO" id="GO:0005524">
    <property type="term" value="F:ATP binding"/>
    <property type="evidence" value="ECO:0007669"/>
    <property type="project" value="UniProtKB-KW"/>
</dbReference>
<keyword evidence="8" id="KW-1185">Reference proteome</keyword>
<evidence type="ECO:0000313" key="8">
    <source>
        <dbReference type="Proteomes" id="UP000321058"/>
    </source>
</evidence>
<keyword evidence="4" id="KW-0547">Nucleotide-binding</keyword>
<reference evidence="7 8" key="1">
    <citation type="submission" date="2019-07" db="EMBL/GenBank/DDBJ databases">
        <title>Whole genome shotgun sequence of Reyranella soli NBRC 108950.</title>
        <authorList>
            <person name="Hosoyama A."/>
            <person name="Uohara A."/>
            <person name="Ohji S."/>
            <person name="Ichikawa N."/>
        </authorList>
    </citation>
    <scope>NUCLEOTIDE SEQUENCE [LARGE SCALE GENOMIC DNA]</scope>
    <source>
        <strain evidence="7 8">NBRC 108950</strain>
    </source>
</reference>
<evidence type="ECO:0000256" key="2">
    <source>
        <dbReference type="ARBA" id="ARBA00005417"/>
    </source>
</evidence>
<dbReference type="InterPro" id="IPR050319">
    <property type="entry name" value="ABC_transp_ATP-bind"/>
</dbReference>
<dbReference type="PROSITE" id="PS00211">
    <property type="entry name" value="ABC_TRANSPORTER_1"/>
    <property type="match status" value="1"/>
</dbReference>
<dbReference type="InterPro" id="IPR017871">
    <property type="entry name" value="ABC_transporter-like_CS"/>
</dbReference>
<dbReference type="Pfam" id="PF08352">
    <property type="entry name" value="oligo_HPY"/>
    <property type="match status" value="1"/>
</dbReference>
<dbReference type="Proteomes" id="UP000321058">
    <property type="component" value="Unassembled WGS sequence"/>
</dbReference>
<evidence type="ECO:0000256" key="3">
    <source>
        <dbReference type="ARBA" id="ARBA00022448"/>
    </source>
</evidence>
<dbReference type="GO" id="GO:0016887">
    <property type="term" value="F:ATP hydrolysis activity"/>
    <property type="evidence" value="ECO:0007669"/>
    <property type="project" value="InterPro"/>
</dbReference>
<evidence type="ECO:0000256" key="4">
    <source>
        <dbReference type="ARBA" id="ARBA00022741"/>
    </source>
</evidence>
<feature type="domain" description="ABC transporter" evidence="6">
    <location>
        <begin position="7"/>
        <end position="250"/>
    </location>
</feature>
<dbReference type="SUPFAM" id="SSF52540">
    <property type="entry name" value="P-loop containing nucleoside triphosphate hydrolases"/>
    <property type="match status" value="1"/>
</dbReference>
<name>A0A512N3Y0_9HYPH</name>
<keyword evidence="5 7" id="KW-0067">ATP-binding</keyword>
<evidence type="ECO:0000313" key="7">
    <source>
        <dbReference type="EMBL" id="GEP53643.1"/>
    </source>
</evidence>
<evidence type="ECO:0000256" key="1">
    <source>
        <dbReference type="ARBA" id="ARBA00004417"/>
    </source>
</evidence>
<keyword evidence="3" id="KW-0813">Transport</keyword>
<accession>A0A512N3Y0</accession>
<dbReference type="GO" id="GO:0005886">
    <property type="term" value="C:plasma membrane"/>
    <property type="evidence" value="ECO:0007669"/>
    <property type="project" value="UniProtKB-SubCell"/>
</dbReference>
<dbReference type="GO" id="GO:0015833">
    <property type="term" value="P:peptide transport"/>
    <property type="evidence" value="ECO:0007669"/>
    <property type="project" value="InterPro"/>
</dbReference>
<sequence>MSTLLEVEDLDVHYGRPGAPGSVKAVDGVSFTVERGRTLGLVGESGCGKSTTGYAILQLVRPSGGRVLFDGTDLCTLDKASLRRMRRKLQIIFQDAHASLNPRMPIGDLVGEALDIHGLYPGAKRAKRIRELLDMVGMAGHLIERYPHELSGGQAQRIAICRALAVEPELIVCDEPVSALDVSIQAQIVNLLQDLQQRLGLAYIFISHDLSVVRHVSDDIAVMYLGKIVERAGKHEIYDAPAHPYTKSLMSAVPVPDPDIEARRQRIILKGDLPDPAHPPSGCRFRTRCPIAIDECAKVEPLQHPLAPGHWAKCIRL</sequence>
<dbReference type="InterPro" id="IPR003593">
    <property type="entry name" value="AAA+_ATPase"/>
</dbReference>
<protein>
    <submittedName>
        <fullName evidence="7">ABC transporter ATP-binding protein</fullName>
    </submittedName>
</protein>
<dbReference type="NCBIfam" id="TIGR01727">
    <property type="entry name" value="oligo_HPY"/>
    <property type="match status" value="1"/>
</dbReference>
<dbReference type="PROSITE" id="PS50893">
    <property type="entry name" value="ABC_TRANSPORTER_2"/>
    <property type="match status" value="1"/>
</dbReference>
<dbReference type="PANTHER" id="PTHR43776:SF7">
    <property type="entry name" value="D,D-DIPEPTIDE TRANSPORT ATP-BINDING PROTEIN DDPF-RELATED"/>
    <property type="match status" value="1"/>
</dbReference>
<comment type="similarity">
    <text evidence="2">Belongs to the ABC transporter superfamily.</text>
</comment>
<comment type="subcellular location">
    <subcellularLocation>
        <location evidence="1">Cell inner membrane</location>
        <topology evidence="1">Peripheral membrane protein</topology>
    </subcellularLocation>
</comment>
<dbReference type="EMBL" id="BKAJ01000014">
    <property type="protein sequence ID" value="GEP53643.1"/>
    <property type="molecule type" value="Genomic_DNA"/>
</dbReference>
<gene>
    <name evidence="7" type="ORF">RSO01_08090</name>
</gene>
<dbReference type="AlphaFoldDB" id="A0A512N3Y0"/>
<dbReference type="OrthoDB" id="37801at2"/>
<dbReference type="PANTHER" id="PTHR43776">
    <property type="entry name" value="TRANSPORT ATP-BINDING PROTEIN"/>
    <property type="match status" value="1"/>
</dbReference>
<dbReference type="InterPro" id="IPR013563">
    <property type="entry name" value="Oligopep_ABC_C"/>
</dbReference>
<dbReference type="SMART" id="SM00382">
    <property type="entry name" value="AAA"/>
    <property type="match status" value="1"/>
</dbReference>
<dbReference type="InterPro" id="IPR027417">
    <property type="entry name" value="P-loop_NTPase"/>
</dbReference>
<proteinExistence type="inferred from homology"/>
<organism evidence="7 8">
    <name type="scientific">Reyranella soli</name>
    <dbReference type="NCBI Taxonomy" id="1230389"/>
    <lineage>
        <taxon>Bacteria</taxon>
        <taxon>Pseudomonadati</taxon>
        <taxon>Pseudomonadota</taxon>
        <taxon>Alphaproteobacteria</taxon>
        <taxon>Hyphomicrobiales</taxon>
        <taxon>Reyranellaceae</taxon>
        <taxon>Reyranella</taxon>
    </lineage>
</organism>
<dbReference type="FunFam" id="3.40.50.300:FF:000016">
    <property type="entry name" value="Oligopeptide ABC transporter ATP-binding component"/>
    <property type="match status" value="1"/>
</dbReference>
<dbReference type="Pfam" id="PF00005">
    <property type="entry name" value="ABC_tran"/>
    <property type="match status" value="1"/>
</dbReference>
<evidence type="ECO:0000259" key="6">
    <source>
        <dbReference type="PROSITE" id="PS50893"/>
    </source>
</evidence>